<evidence type="ECO:0000313" key="3">
    <source>
        <dbReference type="Proteomes" id="UP000613768"/>
    </source>
</evidence>
<sequence length="268" mass="29449">MRRWVVLLILALAHVEVEAGQACSPEPVTPGELETAVAMALAVRHEAERRNAPAALVARVGTDLAEQGLVYSHVGVLLRDRPEGRWSVVHLLNECGSAESNLYVEGLVNFFADHLAAPQARLIWLDEALARQLADEASESTWLALHQAHYNLLSRPGKQRSQNSTAWVLELLAAAMRPGADDRGTAQAWLSGQRYHPDVIHVPYSKRLLGGLFASNVEFTEHSVKDRLGGRYQTTTVRSIVQFLQSQGQVQAQSEWQGGSWVARPGAL</sequence>
<dbReference type="AlphaFoldDB" id="A0AAW3ZMF1"/>
<keyword evidence="3" id="KW-1185">Reference proteome</keyword>
<keyword evidence="1" id="KW-0732">Signal</keyword>
<dbReference type="Pfam" id="PF09916">
    <property type="entry name" value="DUF2145"/>
    <property type="match status" value="1"/>
</dbReference>
<feature type="chain" id="PRO_5043397343" evidence="1">
    <location>
        <begin position="20"/>
        <end position="268"/>
    </location>
</feature>
<dbReference type="InterPro" id="IPR014547">
    <property type="entry name" value="UCP028477"/>
</dbReference>
<feature type="signal peptide" evidence="1">
    <location>
        <begin position="1"/>
        <end position="19"/>
    </location>
</feature>
<name>A0AAW3ZMF1_9GAMM</name>
<evidence type="ECO:0000256" key="1">
    <source>
        <dbReference type="SAM" id="SignalP"/>
    </source>
</evidence>
<evidence type="ECO:0000313" key="2">
    <source>
        <dbReference type="EMBL" id="MBD8526655.1"/>
    </source>
</evidence>
<dbReference type="Proteomes" id="UP000613768">
    <property type="component" value="Unassembled WGS sequence"/>
</dbReference>
<comment type="caution">
    <text evidence="2">The sequence shown here is derived from an EMBL/GenBank/DDBJ whole genome shotgun (WGS) entry which is preliminary data.</text>
</comment>
<protein>
    <submittedName>
        <fullName evidence="2">DUF2145 domain-containing protein</fullName>
    </submittedName>
</protein>
<accession>A0AAW3ZMF1</accession>
<dbReference type="EMBL" id="JACYTR010000027">
    <property type="protein sequence ID" value="MBD8526655.1"/>
    <property type="molecule type" value="Genomic_DNA"/>
</dbReference>
<reference evidence="2 3" key="1">
    <citation type="submission" date="2020-09" db="EMBL/GenBank/DDBJ databases">
        <title>Pseudoxanthomonas sp. CAU 1598 isolated from sand of Yaerae Beach.</title>
        <authorList>
            <person name="Kim W."/>
        </authorList>
    </citation>
    <scope>NUCLEOTIDE SEQUENCE [LARGE SCALE GENOMIC DNA]</scope>
    <source>
        <strain evidence="2 3">CAU 1598</strain>
    </source>
</reference>
<organism evidence="2 3">
    <name type="scientific">Pseudomarimonas arenosa</name>
    <dbReference type="NCBI Taxonomy" id="2774145"/>
    <lineage>
        <taxon>Bacteria</taxon>
        <taxon>Pseudomonadati</taxon>
        <taxon>Pseudomonadota</taxon>
        <taxon>Gammaproteobacteria</taxon>
        <taxon>Lysobacterales</taxon>
        <taxon>Lysobacteraceae</taxon>
        <taxon>Pseudomarimonas</taxon>
    </lineage>
</organism>
<gene>
    <name evidence="2" type="ORF">IFO71_12995</name>
</gene>
<dbReference type="RefSeq" id="WP_192030076.1">
    <property type="nucleotide sequence ID" value="NZ_JACYTR010000027.1"/>
</dbReference>
<proteinExistence type="predicted"/>